<dbReference type="EMBL" id="HBNS01012419">
    <property type="protein sequence ID" value="CAE4597943.1"/>
    <property type="molecule type" value="Transcribed_RNA"/>
</dbReference>
<comment type="similarity">
    <text evidence="2">Belongs to the glycosyltransferase 28 family.</text>
</comment>
<dbReference type="InterPro" id="IPR039042">
    <property type="entry name" value="Alg13-like"/>
</dbReference>
<dbReference type="InterPro" id="IPR007235">
    <property type="entry name" value="Glyco_trans_28_C"/>
</dbReference>
<evidence type="ECO:0000256" key="2">
    <source>
        <dbReference type="ARBA" id="ARBA00006962"/>
    </source>
</evidence>
<dbReference type="EC" id="2.4.1.141" evidence="3"/>
<evidence type="ECO:0000256" key="1">
    <source>
        <dbReference type="ARBA" id="ARBA00004240"/>
    </source>
</evidence>
<dbReference type="Gene3D" id="3.40.50.2000">
    <property type="entry name" value="Glycogen Phosphorylase B"/>
    <property type="match status" value="1"/>
</dbReference>
<reference evidence="9" key="1">
    <citation type="submission" date="2021-01" db="EMBL/GenBank/DDBJ databases">
        <authorList>
            <person name="Corre E."/>
            <person name="Pelletier E."/>
            <person name="Niang G."/>
            <person name="Scheremetjew M."/>
            <person name="Finn R."/>
            <person name="Kale V."/>
            <person name="Holt S."/>
            <person name="Cochrane G."/>
            <person name="Meng A."/>
            <person name="Brown T."/>
            <person name="Cohen L."/>
        </authorList>
    </citation>
    <scope>NUCLEOTIDE SEQUENCE</scope>
    <source>
        <strain evidence="9">GSO104</strain>
    </source>
</reference>
<evidence type="ECO:0000256" key="5">
    <source>
        <dbReference type="ARBA" id="ARBA00022676"/>
    </source>
</evidence>
<evidence type="ECO:0000313" key="9">
    <source>
        <dbReference type="EMBL" id="CAE4597943.1"/>
    </source>
</evidence>
<dbReference type="PANTHER" id="PTHR12867">
    <property type="entry name" value="GLYCOSYL TRANSFERASE-RELATED"/>
    <property type="match status" value="1"/>
</dbReference>
<accession>A0A7S4R0C3</accession>
<sequence>MEQNEQKDKSVFVTVGTTQFNPLTSSITTPEFLSFLSSHNYTSLTIQYGKGIPPSFPSCTNLQRTDDGDMTCFLENQTIKCQAYRFKPSLISDISTASLILSHAGAGSIMEGLSFPSVKKVVVVINSQLMNNHQLELAHAMKSRGYLFVLEHPEEVRERNVMEEVERFVPRKFEGGDGGEDFVKIVDCQMGFV</sequence>
<protein>
    <recommendedName>
        <fullName evidence="4">UDP-N-acetylglucosamine transferase subunit ALG13</fullName>
        <ecNumber evidence="3">2.4.1.141</ecNumber>
    </recommendedName>
</protein>
<name>A0A7S4R0C3_9STRA</name>
<keyword evidence="7" id="KW-0256">Endoplasmic reticulum</keyword>
<proteinExistence type="inferred from homology"/>
<feature type="domain" description="Glycosyl transferase family 28 C-terminal" evidence="8">
    <location>
        <begin position="11"/>
        <end position="147"/>
    </location>
</feature>
<dbReference type="AlphaFoldDB" id="A0A7S4R0C3"/>
<keyword evidence="5" id="KW-0328">Glycosyltransferase</keyword>
<organism evidence="9">
    <name type="scientific">Ditylum brightwellii</name>
    <dbReference type="NCBI Taxonomy" id="49249"/>
    <lineage>
        <taxon>Eukaryota</taxon>
        <taxon>Sar</taxon>
        <taxon>Stramenopiles</taxon>
        <taxon>Ochrophyta</taxon>
        <taxon>Bacillariophyta</taxon>
        <taxon>Mediophyceae</taxon>
        <taxon>Lithodesmiophycidae</taxon>
        <taxon>Lithodesmiales</taxon>
        <taxon>Lithodesmiaceae</taxon>
        <taxon>Ditylum</taxon>
    </lineage>
</organism>
<evidence type="ECO:0000256" key="7">
    <source>
        <dbReference type="ARBA" id="ARBA00022824"/>
    </source>
</evidence>
<dbReference type="Pfam" id="PF04101">
    <property type="entry name" value="Glyco_tran_28_C"/>
    <property type="match status" value="1"/>
</dbReference>
<dbReference type="GO" id="GO:0004577">
    <property type="term" value="F:N-acetylglucosaminyldiphosphodolichol N-acetylglucosaminyltransferase activity"/>
    <property type="evidence" value="ECO:0007669"/>
    <property type="project" value="UniProtKB-EC"/>
</dbReference>
<evidence type="ECO:0000259" key="8">
    <source>
        <dbReference type="Pfam" id="PF04101"/>
    </source>
</evidence>
<evidence type="ECO:0000256" key="4">
    <source>
        <dbReference type="ARBA" id="ARBA00017468"/>
    </source>
</evidence>
<dbReference type="GO" id="GO:0006488">
    <property type="term" value="P:dolichol-linked oligosaccharide biosynthetic process"/>
    <property type="evidence" value="ECO:0007669"/>
    <property type="project" value="InterPro"/>
</dbReference>
<comment type="subcellular location">
    <subcellularLocation>
        <location evidence="1">Endoplasmic reticulum</location>
    </subcellularLocation>
</comment>
<dbReference type="GO" id="GO:0005783">
    <property type="term" value="C:endoplasmic reticulum"/>
    <property type="evidence" value="ECO:0007669"/>
    <property type="project" value="UniProtKB-SubCell"/>
</dbReference>
<dbReference type="PANTHER" id="PTHR12867:SF6">
    <property type="entry name" value="N-ACETYLGLUCOSAMINYLDIPHOSPHODOLICHOL N-ACETYLGLUCOSAMINYLTRANSFERASE"/>
    <property type="match status" value="1"/>
</dbReference>
<evidence type="ECO:0000256" key="3">
    <source>
        <dbReference type="ARBA" id="ARBA00012614"/>
    </source>
</evidence>
<keyword evidence="6" id="KW-0808">Transferase</keyword>
<gene>
    <name evidence="9" type="ORF">DBRI00130_LOCUS10023</name>
</gene>
<evidence type="ECO:0000256" key="6">
    <source>
        <dbReference type="ARBA" id="ARBA00022679"/>
    </source>
</evidence>